<gene>
    <name evidence="2" type="ORF">PC9H_009914</name>
</gene>
<accession>A0A8H6ZRK3</accession>
<feature type="compositionally biased region" description="Low complexity" evidence="1">
    <location>
        <begin position="81"/>
        <end position="91"/>
    </location>
</feature>
<organism evidence="2 3">
    <name type="scientific">Pleurotus ostreatus</name>
    <name type="common">Oyster mushroom</name>
    <name type="synonym">White-rot fungus</name>
    <dbReference type="NCBI Taxonomy" id="5322"/>
    <lineage>
        <taxon>Eukaryota</taxon>
        <taxon>Fungi</taxon>
        <taxon>Dikarya</taxon>
        <taxon>Basidiomycota</taxon>
        <taxon>Agaricomycotina</taxon>
        <taxon>Agaricomycetes</taxon>
        <taxon>Agaricomycetidae</taxon>
        <taxon>Agaricales</taxon>
        <taxon>Pleurotineae</taxon>
        <taxon>Pleurotaceae</taxon>
        <taxon>Pleurotus</taxon>
    </lineage>
</organism>
<feature type="compositionally biased region" description="Basic residues" evidence="1">
    <location>
        <begin position="751"/>
        <end position="760"/>
    </location>
</feature>
<name>A0A8H6ZRK3_PLEOS</name>
<feature type="compositionally biased region" description="Polar residues" evidence="1">
    <location>
        <begin position="38"/>
        <end position="50"/>
    </location>
</feature>
<feature type="compositionally biased region" description="Pro residues" evidence="1">
    <location>
        <begin position="733"/>
        <end position="744"/>
    </location>
</feature>
<dbReference type="EMBL" id="JACETU010000007">
    <property type="protein sequence ID" value="KAF7424606.1"/>
    <property type="molecule type" value="Genomic_DNA"/>
</dbReference>
<feature type="region of interest" description="Disordered" evidence="1">
    <location>
        <begin position="694"/>
        <end position="798"/>
    </location>
</feature>
<feature type="compositionally biased region" description="Low complexity" evidence="1">
    <location>
        <begin position="102"/>
        <end position="112"/>
    </location>
</feature>
<dbReference type="RefSeq" id="XP_036628800.1">
    <property type="nucleotide sequence ID" value="XM_036779411.1"/>
</dbReference>
<feature type="region of interest" description="Disordered" evidence="1">
    <location>
        <begin position="227"/>
        <end position="266"/>
    </location>
</feature>
<reference evidence="2" key="1">
    <citation type="submission" date="2019-07" db="EMBL/GenBank/DDBJ databases">
        <authorList>
            <person name="Palmer J.M."/>
        </authorList>
    </citation>
    <scope>NUCLEOTIDE SEQUENCE</scope>
    <source>
        <strain evidence="2">PC9</strain>
    </source>
</reference>
<feature type="compositionally biased region" description="Polar residues" evidence="1">
    <location>
        <begin position="113"/>
        <end position="126"/>
    </location>
</feature>
<feature type="compositionally biased region" description="Polar residues" evidence="1">
    <location>
        <begin position="59"/>
        <end position="73"/>
    </location>
</feature>
<proteinExistence type="predicted"/>
<dbReference type="AlphaFoldDB" id="A0A8H6ZRK3"/>
<comment type="caution">
    <text evidence="2">The sequence shown here is derived from an EMBL/GenBank/DDBJ whole genome shotgun (WGS) entry which is preliminary data.</text>
</comment>
<evidence type="ECO:0000313" key="2">
    <source>
        <dbReference type="EMBL" id="KAF7424606.1"/>
    </source>
</evidence>
<evidence type="ECO:0000256" key="1">
    <source>
        <dbReference type="SAM" id="MobiDB-lite"/>
    </source>
</evidence>
<feature type="region of interest" description="Disordered" evidence="1">
    <location>
        <begin position="167"/>
        <end position="196"/>
    </location>
</feature>
<dbReference type="Proteomes" id="UP000623687">
    <property type="component" value="Unassembled WGS sequence"/>
</dbReference>
<dbReference type="GeneID" id="59379732"/>
<dbReference type="VEuPathDB" id="FungiDB:PC9H_009914"/>
<evidence type="ECO:0000313" key="3">
    <source>
        <dbReference type="Proteomes" id="UP000623687"/>
    </source>
</evidence>
<feature type="compositionally biased region" description="Basic residues" evidence="1">
    <location>
        <begin position="92"/>
        <end position="101"/>
    </location>
</feature>
<feature type="compositionally biased region" description="Pro residues" evidence="1">
    <location>
        <begin position="234"/>
        <end position="260"/>
    </location>
</feature>
<feature type="compositionally biased region" description="Low complexity" evidence="1">
    <location>
        <begin position="768"/>
        <end position="783"/>
    </location>
</feature>
<dbReference type="OrthoDB" id="3264780at2759"/>
<keyword evidence="3" id="KW-1185">Reference proteome</keyword>
<feature type="region of interest" description="Disordered" evidence="1">
    <location>
        <begin position="1"/>
        <end position="126"/>
    </location>
</feature>
<protein>
    <submittedName>
        <fullName evidence="2">Uncharacterized protein</fullName>
    </submittedName>
</protein>
<sequence length="851" mass="91127">MGMDGDEDSLFGSPPPEAAPAIPRGRSPSPLLALPGVSTASPSHLPSTSAPIAGPHPQASATCSAAPQLTNQVVVHDGPQSRRPAAASSRSRMTRKRRTTTKKTSGASSTRTPTPQIQVPGPSTQLPRNFLRNQSALLGLAGLVGRVKPSALALDRGTTRDLPIIIDSSAVPPVPPTEQTGSAGTPHPQPFTVSELPRLTDEEIVAALVDEPEIFPLLENILKLHANSSSTTRNPPPPPPPPPAPGPPVRVLPSPPSPGPRPRKRRKLKYVPAGAVDWDVPYPFAQGEGPEMYYATWEHTRGRRLVQEFVELVKKATESAAKKKLMKELGQGNLVYYRPGGRDDGPRSIDGQIQTDRCTPASSIPSCLGSPAQSSHLFDFSDISNAPPIDDAASFSNNFDQGFLDNWISMLDAFPDVRDGAYETTTAAPGDLNMNFDAVDFGLEFDGLGELGGEDFFLCAQTCRELFALDGFNASGLTVDRPIQSNTPMFSHNPPPDSAIDPQLWALSMPMDVDPVLPYPISTSTTSALLQHDHNHGNTTSQQATSSNSALALDRPLTPSLSITSLASPHLSQSSFRDTPEVVTPSASVVGFGDMPSVGFGGSVAGSMRHEGELDEEECRRANSGKGKGKQRAIDLDMDVDVDFERMVGQGIFNATDVPDGFGIPPSSTNVTQQAMPTKLNPLTSNVMLPSTTLPAPFPSANANSQSPLPDNVRCFRGGQTPPFTPGTTPTPTALPQPVIPPPTSSSSNRPPRRTRKQPNRTRSAPSTSTQTIHTSLRTTTSTPLPPLPPPVRRTAQKKQEILQQVRERLMLLKAEYERAKVEYWECGLEHACMVQMGKELRKNMKPAAGT</sequence>